<dbReference type="PANTHER" id="PTHR21366:SF14">
    <property type="entry name" value="GLYOXALASE DOMAIN-CONTAINING PROTEIN 5"/>
    <property type="match status" value="1"/>
</dbReference>
<feature type="domain" description="VOC" evidence="9">
    <location>
        <begin position="5"/>
        <end position="119"/>
    </location>
</feature>
<keyword evidence="5 8" id="KW-0223">Dioxygenase</keyword>
<dbReference type="CDD" id="cd07237">
    <property type="entry name" value="BphC1-RGP6_C_like"/>
    <property type="match status" value="1"/>
</dbReference>
<dbReference type="InterPro" id="IPR029068">
    <property type="entry name" value="Glyas_Bleomycin-R_OHBP_Dase"/>
</dbReference>
<gene>
    <name evidence="10" type="ORF">HDG41_004408</name>
</gene>
<protein>
    <submittedName>
        <fullName evidence="10">2,3-dihydroxybiphenyl 1,2-dioxygenase</fullName>
    </submittedName>
</protein>
<dbReference type="RefSeq" id="WP_184227087.1">
    <property type="nucleotide sequence ID" value="NZ_JACHDE010000007.1"/>
</dbReference>
<reference evidence="10 11" key="1">
    <citation type="submission" date="2020-08" db="EMBL/GenBank/DDBJ databases">
        <title>Genomic Encyclopedia of Type Strains, Phase IV (KMG-V): Genome sequencing to study the core and pangenomes of soil and plant-associated prokaryotes.</title>
        <authorList>
            <person name="Whitman W."/>
        </authorList>
    </citation>
    <scope>NUCLEOTIDE SEQUENCE [LARGE SCALE GENOMIC DNA]</scope>
    <source>
        <strain evidence="10 11">JPY162</strain>
    </source>
</reference>
<dbReference type="InterPro" id="IPR037523">
    <property type="entry name" value="VOC_core"/>
</dbReference>
<evidence type="ECO:0000256" key="2">
    <source>
        <dbReference type="ARBA" id="ARBA00008784"/>
    </source>
</evidence>
<feature type="domain" description="VOC" evidence="9">
    <location>
        <begin position="142"/>
        <end position="257"/>
    </location>
</feature>
<dbReference type="Pfam" id="PF22632">
    <property type="entry name" value="BphC_D1"/>
    <property type="match status" value="1"/>
</dbReference>
<keyword evidence="7 8" id="KW-0408">Iron</keyword>
<evidence type="ECO:0000313" key="11">
    <source>
        <dbReference type="Proteomes" id="UP000592820"/>
    </source>
</evidence>
<dbReference type="InterPro" id="IPR000486">
    <property type="entry name" value="Xdiol_ring_cleave_dOase_1/2"/>
</dbReference>
<dbReference type="EMBL" id="JACHDE010000007">
    <property type="protein sequence ID" value="MBB5402322.1"/>
    <property type="molecule type" value="Genomic_DNA"/>
</dbReference>
<dbReference type="GO" id="GO:0008198">
    <property type="term" value="F:ferrous iron binding"/>
    <property type="evidence" value="ECO:0007669"/>
    <property type="project" value="InterPro"/>
</dbReference>
<evidence type="ECO:0000256" key="4">
    <source>
        <dbReference type="ARBA" id="ARBA00022797"/>
    </source>
</evidence>
<dbReference type="CDD" id="cd07252">
    <property type="entry name" value="BphC1-RGP6_N_like"/>
    <property type="match status" value="1"/>
</dbReference>
<accession>A0A7W8L889</accession>
<dbReference type="PROSITE" id="PS51819">
    <property type="entry name" value="VOC"/>
    <property type="match status" value="2"/>
</dbReference>
<evidence type="ECO:0000259" key="9">
    <source>
        <dbReference type="PROSITE" id="PS51819"/>
    </source>
</evidence>
<dbReference type="InterPro" id="IPR050383">
    <property type="entry name" value="GlyoxalaseI/FosfomycinResist"/>
</dbReference>
<sequence>MQIQEIGYLGIDATNMDEWRAFATDYIGFEVRSLDQECLGLRMDDYAWRLFVRPAQRNGVGFIGMKVDSLEALEAVHEEMTAAGIPVHESNAAERCERSVQRMLWASDPDGNRVEFFVGRSTDASPFKPGRPIGGFRTGSLGFGHVVIGTPLLEEMEYFYMKVLGFGLTDYMEGDIKVRFIHANERHHSLALVKTPARFLHHVMVEYKFMDDVGRLYDKALTMPGMIQTSLGRHGNDHMLSFYSKTPGGFLIETGWGGRLIDRESWKPEELWCMSLWGHERSWETPENRLKQREQNALAASRGALAPVEINGEGGFVSRDAAI</sequence>
<evidence type="ECO:0000256" key="5">
    <source>
        <dbReference type="ARBA" id="ARBA00022964"/>
    </source>
</evidence>
<comment type="cofactor">
    <cofactor evidence="1 8">
        <name>Fe(2+)</name>
        <dbReference type="ChEBI" id="CHEBI:29033"/>
    </cofactor>
</comment>
<name>A0A7W8L889_9BURK</name>
<dbReference type="InterPro" id="IPR004360">
    <property type="entry name" value="Glyas_Fos-R_dOase_dom"/>
</dbReference>
<keyword evidence="4 8" id="KW-0058">Aromatic hydrocarbons catabolism</keyword>
<evidence type="ECO:0000256" key="1">
    <source>
        <dbReference type="ARBA" id="ARBA00001954"/>
    </source>
</evidence>
<evidence type="ECO:0000256" key="8">
    <source>
        <dbReference type="RuleBase" id="RU000683"/>
    </source>
</evidence>
<dbReference type="Proteomes" id="UP000592820">
    <property type="component" value="Unassembled WGS sequence"/>
</dbReference>
<dbReference type="PANTHER" id="PTHR21366">
    <property type="entry name" value="GLYOXALASE FAMILY PROTEIN"/>
    <property type="match status" value="1"/>
</dbReference>
<dbReference type="PROSITE" id="PS00082">
    <property type="entry name" value="EXTRADIOL_DIOXYGENAS"/>
    <property type="match status" value="1"/>
</dbReference>
<dbReference type="Pfam" id="PF00903">
    <property type="entry name" value="Glyoxalase"/>
    <property type="match status" value="1"/>
</dbReference>
<proteinExistence type="inferred from homology"/>
<organism evidence="10 11">
    <name type="scientific">Paraburkholderia youngii</name>
    <dbReference type="NCBI Taxonomy" id="2782701"/>
    <lineage>
        <taxon>Bacteria</taxon>
        <taxon>Pseudomonadati</taxon>
        <taxon>Pseudomonadota</taxon>
        <taxon>Betaproteobacteria</taxon>
        <taxon>Burkholderiales</taxon>
        <taxon>Burkholderiaceae</taxon>
        <taxon>Paraburkholderia</taxon>
    </lineage>
</organism>
<comment type="caution">
    <text evidence="10">The sequence shown here is derived from an EMBL/GenBank/DDBJ whole genome shotgun (WGS) entry which is preliminary data.</text>
</comment>
<keyword evidence="6 8" id="KW-0560">Oxidoreductase</keyword>
<evidence type="ECO:0000256" key="7">
    <source>
        <dbReference type="ARBA" id="ARBA00023004"/>
    </source>
</evidence>
<dbReference type="SUPFAM" id="SSF54593">
    <property type="entry name" value="Glyoxalase/Bleomycin resistance protein/Dihydroxybiphenyl dioxygenase"/>
    <property type="match status" value="1"/>
</dbReference>
<evidence type="ECO:0000256" key="3">
    <source>
        <dbReference type="ARBA" id="ARBA00022723"/>
    </source>
</evidence>
<dbReference type="AlphaFoldDB" id="A0A7W8L889"/>
<evidence type="ECO:0000256" key="6">
    <source>
        <dbReference type="ARBA" id="ARBA00023002"/>
    </source>
</evidence>
<comment type="similarity">
    <text evidence="2 8">Belongs to the extradiol ring-cleavage dioxygenase family.</text>
</comment>
<keyword evidence="3" id="KW-0479">Metal-binding</keyword>
<dbReference type="GO" id="GO:0051213">
    <property type="term" value="F:dioxygenase activity"/>
    <property type="evidence" value="ECO:0007669"/>
    <property type="project" value="UniProtKB-KW"/>
</dbReference>
<evidence type="ECO:0000313" key="10">
    <source>
        <dbReference type="EMBL" id="MBB5402322.1"/>
    </source>
</evidence>
<dbReference type="Gene3D" id="3.10.180.10">
    <property type="entry name" value="2,3-Dihydroxybiphenyl 1,2-Dioxygenase, domain 1"/>
    <property type="match status" value="2"/>
</dbReference>